<dbReference type="Proteomes" id="UP001064632">
    <property type="component" value="Chromosome"/>
</dbReference>
<organism evidence="6 7">
    <name type="scientific">Tahibacter amnicola</name>
    <dbReference type="NCBI Taxonomy" id="2976241"/>
    <lineage>
        <taxon>Bacteria</taxon>
        <taxon>Pseudomonadati</taxon>
        <taxon>Pseudomonadota</taxon>
        <taxon>Gammaproteobacteria</taxon>
        <taxon>Lysobacterales</taxon>
        <taxon>Rhodanobacteraceae</taxon>
        <taxon>Tahibacter</taxon>
    </lineage>
</organism>
<dbReference type="CDD" id="cd00082">
    <property type="entry name" value="HisKA"/>
    <property type="match status" value="1"/>
</dbReference>
<evidence type="ECO:0000256" key="4">
    <source>
        <dbReference type="SAM" id="Coils"/>
    </source>
</evidence>
<dbReference type="PANTHER" id="PTHR43065">
    <property type="entry name" value="SENSOR HISTIDINE KINASE"/>
    <property type="match status" value="1"/>
</dbReference>
<feature type="coiled-coil region" evidence="4">
    <location>
        <begin position="511"/>
        <end position="582"/>
    </location>
</feature>
<dbReference type="InterPro" id="IPR003018">
    <property type="entry name" value="GAF"/>
</dbReference>
<evidence type="ECO:0000256" key="2">
    <source>
        <dbReference type="ARBA" id="ARBA00012438"/>
    </source>
</evidence>
<dbReference type="InterPro" id="IPR029016">
    <property type="entry name" value="GAF-like_dom_sf"/>
</dbReference>
<proteinExistence type="predicted"/>
<dbReference type="SMART" id="SM00065">
    <property type="entry name" value="GAF"/>
    <property type="match status" value="2"/>
</dbReference>
<dbReference type="SMART" id="SM00387">
    <property type="entry name" value="HATPase_c"/>
    <property type="match status" value="1"/>
</dbReference>
<dbReference type="PANTHER" id="PTHR43065:SF50">
    <property type="entry name" value="HISTIDINE KINASE"/>
    <property type="match status" value="1"/>
</dbReference>
<keyword evidence="7" id="KW-1185">Reference proteome</keyword>
<dbReference type="Gene3D" id="1.10.287.130">
    <property type="match status" value="1"/>
</dbReference>
<evidence type="ECO:0000313" key="7">
    <source>
        <dbReference type="Proteomes" id="UP001064632"/>
    </source>
</evidence>
<dbReference type="EMBL" id="CP104694">
    <property type="protein sequence ID" value="UXI68965.1"/>
    <property type="molecule type" value="Genomic_DNA"/>
</dbReference>
<dbReference type="Gene3D" id="3.30.565.10">
    <property type="entry name" value="Histidine kinase-like ATPase, C-terminal domain"/>
    <property type="match status" value="1"/>
</dbReference>
<dbReference type="Gene3D" id="3.30.450.40">
    <property type="match status" value="2"/>
</dbReference>
<evidence type="ECO:0000256" key="3">
    <source>
        <dbReference type="ARBA" id="ARBA00022553"/>
    </source>
</evidence>
<dbReference type="PRINTS" id="PR00344">
    <property type="entry name" value="BCTRLSENSOR"/>
</dbReference>
<dbReference type="InterPro" id="IPR004358">
    <property type="entry name" value="Sig_transdc_His_kin-like_C"/>
</dbReference>
<dbReference type="Pfam" id="PF02518">
    <property type="entry name" value="HATPase_c"/>
    <property type="match status" value="1"/>
</dbReference>
<dbReference type="InterPro" id="IPR036890">
    <property type="entry name" value="HATPase_C_sf"/>
</dbReference>
<keyword evidence="3" id="KW-0597">Phosphoprotein</keyword>
<sequence>MTQPRLTPDESTVPDPGAAMAGALAQALLGVPDMATLVERLVDEGSQRAPGAELVVVWSLDWPSERAHYPAVALSAEEEALIERAARVAPGDPNGDDAHVVYAVQGVSGECAVLLARNAGTPALRDALGVFFLAAAPFVTSVLEREHLRRAVLWAQKAERLQRALFAIADTASSDLEMTDMLRQIHQIVAGLMYAENFYIALHDPVRDTIRFAYFADVNDSNWQDPTAEESMEEDLKQGLTWYLIRDGKPLMGSTEEMRRQVSGPLRTLGPESVDWLGVPMHNGPVVRGALVVQSYKEHERYTAEDRTLLEFVASHILTALERRQVREELERGVLERTHALTLEVQERKRGERLQAALFQIAELASSASNLDEFFAAVHAVVGELLESRNFYIALLSDDRSMLHFVYWVDERDPRPAPRTPGKGVTEYVLRTGKPFLADMNDPVMIQRVTELHERGELSKAGASATVCWLGVPLICAERTVGVLVVQSYSPEKRYTARDQELLTFVSYQVANSLERKRAAEALKLANVELEKRVIARTAELIRQIAERERMEVALQQRNSELESLNQKLAGAQSQLLQSEKMASVGLLAAGVAHEINNPIAYVHSNLDSLRRYIEDIFALLRVYRQFENTLPEDHPERIQLEAIKRSIDLKFLLDDTGQLLAESLEGITRVEKIVRDLKEFSHQDEAEWEVVDIHQGIESTLNVVAHELKYRADVVKHYGQLPPIRCLPFQLNQVFMNLLVNAAHAMETRGTITIRTDCDDEYVRLSFSDTGKGIESTNLGRIFEPFFTTKPVGVGTGLGLSVAYGIVQKHGGSIDVASAVGKGTTFTLCLPINGGPEKPQMETAASRANDPAQPS</sequence>
<keyword evidence="4" id="KW-0175">Coiled coil</keyword>
<dbReference type="InterPro" id="IPR005467">
    <property type="entry name" value="His_kinase_dom"/>
</dbReference>
<dbReference type="RefSeq" id="WP_261695923.1">
    <property type="nucleotide sequence ID" value="NZ_CP104694.1"/>
</dbReference>
<dbReference type="EC" id="2.7.13.3" evidence="2"/>
<accession>A0ABY6BKQ7</accession>
<feature type="domain" description="Histidine kinase" evidence="5">
    <location>
        <begin position="591"/>
        <end position="835"/>
    </location>
</feature>
<evidence type="ECO:0000259" key="5">
    <source>
        <dbReference type="PROSITE" id="PS50109"/>
    </source>
</evidence>
<reference evidence="6" key="1">
    <citation type="submission" date="2022-09" db="EMBL/GenBank/DDBJ databases">
        <title>Tahibacter sp. nov., isolated from a fresh water.</title>
        <authorList>
            <person name="Baek J.H."/>
            <person name="Lee J.K."/>
            <person name="Kim J.M."/>
            <person name="Jeon C.O."/>
        </authorList>
    </citation>
    <scope>NUCLEOTIDE SEQUENCE</scope>
    <source>
        <strain evidence="6">W38</strain>
    </source>
</reference>
<dbReference type="SUPFAM" id="SSF55874">
    <property type="entry name" value="ATPase domain of HSP90 chaperone/DNA topoisomerase II/histidine kinase"/>
    <property type="match status" value="1"/>
</dbReference>
<protein>
    <recommendedName>
        <fullName evidence="2">histidine kinase</fullName>
        <ecNumber evidence="2">2.7.13.3</ecNumber>
    </recommendedName>
</protein>
<dbReference type="InterPro" id="IPR003661">
    <property type="entry name" value="HisK_dim/P_dom"/>
</dbReference>
<comment type="catalytic activity">
    <reaction evidence="1">
        <text>ATP + protein L-histidine = ADP + protein N-phospho-L-histidine.</text>
        <dbReference type="EC" id="2.7.13.3"/>
    </reaction>
</comment>
<dbReference type="Pfam" id="PF13185">
    <property type="entry name" value="GAF_2"/>
    <property type="match status" value="2"/>
</dbReference>
<evidence type="ECO:0000313" key="6">
    <source>
        <dbReference type="EMBL" id="UXI68965.1"/>
    </source>
</evidence>
<name>A0ABY6BKQ7_9GAMM</name>
<dbReference type="SUPFAM" id="SSF55781">
    <property type="entry name" value="GAF domain-like"/>
    <property type="match status" value="2"/>
</dbReference>
<dbReference type="PROSITE" id="PS50109">
    <property type="entry name" value="HIS_KIN"/>
    <property type="match status" value="1"/>
</dbReference>
<gene>
    <name evidence="6" type="ORF">N4264_04750</name>
</gene>
<evidence type="ECO:0000256" key="1">
    <source>
        <dbReference type="ARBA" id="ARBA00000085"/>
    </source>
</evidence>
<dbReference type="InterPro" id="IPR003594">
    <property type="entry name" value="HATPase_dom"/>
</dbReference>